<dbReference type="SUPFAM" id="SSF88946">
    <property type="entry name" value="Sigma2 domain of RNA polymerase sigma factors"/>
    <property type="match status" value="1"/>
</dbReference>
<reference evidence="13" key="1">
    <citation type="submission" date="2021-01" db="EMBL/GenBank/DDBJ databases">
        <title>Whole genome shotgun sequence of Virgisporangium aurantiacum NBRC 16421.</title>
        <authorList>
            <person name="Komaki H."/>
            <person name="Tamura T."/>
        </authorList>
    </citation>
    <scope>NUCLEOTIDE SEQUENCE</scope>
    <source>
        <strain evidence="13">NBRC 16421</strain>
    </source>
</reference>
<dbReference type="GO" id="GO:0005576">
    <property type="term" value="C:extracellular region"/>
    <property type="evidence" value="ECO:0007669"/>
    <property type="project" value="UniProtKB-SubCell"/>
</dbReference>
<dbReference type="GO" id="GO:0006352">
    <property type="term" value="P:DNA-templated transcription initiation"/>
    <property type="evidence" value="ECO:0007669"/>
    <property type="project" value="InterPro"/>
</dbReference>
<dbReference type="InterPro" id="IPR000838">
    <property type="entry name" value="RNA_pol_sigma70_ECF_CS"/>
</dbReference>
<dbReference type="Gene3D" id="2.160.20.10">
    <property type="entry name" value="Single-stranded right-handed beta-helix, Pectin lyase-like"/>
    <property type="match status" value="1"/>
</dbReference>
<keyword evidence="7" id="KW-0456">Lyase</keyword>
<accession>A0A8J3Z7I8</accession>
<dbReference type="GO" id="GO:0016987">
    <property type="term" value="F:sigma factor activity"/>
    <property type="evidence" value="ECO:0007669"/>
    <property type="project" value="UniProtKB-KW"/>
</dbReference>
<comment type="similarity">
    <text evidence="9">Belongs to the sigma-70 factor family. ECF subfamily.</text>
</comment>
<feature type="compositionally biased region" description="Low complexity" evidence="10">
    <location>
        <begin position="327"/>
        <end position="353"/>
    </location>
</feature>
<dbReference type="Proteomes" id="UP000612585">
    <property type="component" value="Unassembled WGS sequence"/>
</dbReference>
<evidence type="ECO:0000256" key="10">
    <source>
        <dbReference type="SAM" id="MobiDB-lite"/>
    </source>
</evidence>
<evidence type="ECO:0000313" key="13">
    <source>
        <dbReference type="EMBL" id="GIJ57832.1"/>
    </source>
</evidence>
<dbReference type="InterPro" id="IPR013325">
    <property type="entry name" value="RNA_pol_sigma_r2"/>
</dbReference>
<organism evidence="13 14">
    <name type="scientific">Virgisporangium aurantiacum</name>
    <dbReference type="NCBI Taxonomy" id="175570"/>
    <lineage>
        <taxon>Bacteria</taxon>
        <taxon>Bacillati</taxon>
        <taxon>Actinomycetota</taxon>
        <taxon>Actinomycetes</taxon>
        <taxon>Micromonosporales</taxon>
        <taxon>Micromonosporaceae</taxon>
        <taxon>Virgisporangium</taxon>
    </lineage>
</organism>
<protein>
    <recommendedName>
        <fullName evidence="9">RNA polymerase sigma factor</fullName>
    </recommendedName>
</protein>
<evidence type="ECO:0000256" key="3">
    <source>
        <dbReference type="ARBA" id="ARBA00022525"/>
    </source>
</evidence>
<dbReference type="InterPro" id="IPR052052">
    <property type="entry name" value="Polysaccharide_Lyase_9"/>
</dbReference>
<keyword evidence="14" id="KW-1185">Reference proteome</keyword>
<keyword evidence="9" id="KW-0238">DNA-binding</keyword>
<comment type="cofactor">
    <cofactor evidence="1">
        <name>Ca(2+)</name>
        <dbReference type="ChEBI" id="CHEBI:29108"/>
    </cofactor>
</comment>
<keyword evidence="6" id="KW-0106">Calcium</keyword>
<dbReference type="GO" id="GO:0003677">
    <property type="term" value="F:DNA binding"/>
    <property type="evidence" value="ECO:0007669"/>
    <property type="project" value="UniProtKB-KW"/>
</dbReference>
<evidence type="ECO:0000256" key="8">
    <source>
        <dbReference type="ARBA" id="ARBA00038263"/>
    </source>
</evidence>
<evidence type="ECO:0000256" key="1">
    <source>
        <dbReference type="ARBA" id="ARBA00001913"/>
    </source>
</evidence>
<keyword evidence="3" id="KW-0964">Secreted</keyword>
<dbReference type="RefSeq" id="WP_239151866.1">
    <property type="nucleotide sequence ID" value="NZ_BOPG01000033.1"/>
</dbReference>
<evidence type="ECO:0000256" key="9">
    <source>
        <dbReference type="RuleBase" id="RU000716"/>
    </source>
</evidence>
<dbReference type="PROSITE" id="PS01063">
    <property type="entry name" value="SIGMA70_ECF"/>
    <property type="match status" value="1"/>
</dbReference>
<proteinExistence type="inferred from homology"/>
<comment type="subcellular location">
    <subcellularLocation>
        <location evidence="2">Secreted</location>
    </subcellularLocation>
</comment>
<feature type="region of interest" description="Disordered" evidence="10">
    <location>
        <begin position="325"/>
        <end position="382"/>
    </location>
</feature>
<dbReference type="GO" id="GO:0046872">
    <property type="term" value="F:metal ion binding"/>
    <property type="evidence" value="ECO:0007669"/>
    <property type="project" value="UniProtKB-KW"/>
</dbReference>
<evidence type="ECO:0000313" key="14">
    <source>
        <dbReference type="Proteomes" id="UP000612585"/>
    </source>
</evidence>
<keyword evidence="9" id="KW-0804">Transcription</keyword>
<dbReference type="Gene3D" id="1.10.1740.10">
    <property type="match status" value="1"/>
</dbReference>
<comment type="similarity">
    <text evidence="8">Belongs to the polysaccharide lyase 9 family.</text>
</comment>
<gene>
    <name evidence="13" type="ORF">Vau01_053480</name>
</gene>
<dbReference type="InterPro" id="IPR012334">
    <property type="entry name" value="Pectin_lyas_fold"/>
</dbReference>
<keyword evidence="5" id="KW-0732">Signal</keyword>
<name>A0A8J3Z7I8_9ACTN</name>
<dbReference type="GO" id="GO:0016837">
    <property type="term" value="F:carbon-oxygen lyase activity, acting on polysaccharides"/>
    <property type="evidence" value="ECO:0007669"/>
    <property type="project" value="TreeGrafter"/>
</dbReference>
<evidence type="ECO:0000256" key="5">
    <source>
        <dbReference type="ARBA" id="ARBA00022729"/>
    </source>
</evidence>
<dbReference type="InterPro" id="IPR011050">
    <property type="entry name" value="Pectin_lyase_fold/virulence"/>
</dbReference>
<dbReference type="InterPro" id="IPR039448">
    <property type="entry name" value="Beta_helix"/>
</dbReference>
<dbReference type="PANTHER" id="PTHR40088">
    <property type="entry name" value="PECTATE LYASE (EUROFUNG)"/>
    <property type="match status" value="1"/>
</dbReference>
<dbReference type="Pfam" id="PF13229">
    <property type="entry name" value="Beta_helix"/>
    <property type="match status" value="1"/>
</dbReference>
<feature type="domain" description="Right handed beta helix" evidence="12">
    <location>
        <begin position="452"/>
        <end position="616"/>
    </location>
</feature>
<feature type="domain" description="RNA polymerase sigma-70 region 2" evidence="11">
    <location>
        <begin position="26"/>
        <end position="93"/>
    </location>
</feature>
<evidence type="ECO:0000259" key="12">
    <source>
        <dbReference type="Pfam" id="PF13229"/>
    </source>
</evidence>
<evidence type="ECO:0000256" key="4">
    <source>
        <dbReference type="ARBA" id="ARBA00022723"/>
    </source>
</evidence>
<evidence type="ECO:0000256" key="7">
    <source>
        <dbReference type="ARBA" id="ARBA00023239"/>
    </source>
</evidence>
<dbReference type="SMART" id="SM00710">
    <property type="entry name" value="PbH1"/>
    <property type="match status" value="5"/>
</dbReference>
<comment type="caution">
    <text evidence="13">The sequence shown here is derived from an EMBL/GenBank/DDBJ whole genome shotgun (WGS) entry which is preliminary data.</text>
</comment>
<evidence type="ECO:0000256" key="2">
    <source>
        <dbReference type="ARBA" id="ARBA00004613"/>
    </source>
</evidence>
<dbReference type="PANTHER" id="PTHR40088:SF1">
    <property type="entry name" value="PECTATE LYASE PEL9"/>
    <property type="match status" value="1"/>
</dbReference>
<dbReference type="EMBL" id="BOPG01000033">
    <property type="protein sequence ID" value="GIJ57832.1"/>
    <property type="molecule type" value="Genomic_DNA"/>
</dbReference>
<evidence type="ECO:0000256" key="6">
    <source>
        <dbReference type="ARBA" id="ARBA00022837"/>
    </source>
</evidence>
<keyword evidence="4" id="KW-0479">Metal-binding</keyword>
<dbReference type="InterPro" id="IPR007627">
    <property type="entry name" value="RNA_pol_sigma70_r2"/>
</dbReference>
<dbReference type="SUPFAM" id="SSF51126">
    <property type="entry name" value="Pectin lyase-like"/>
    <property type="match status" value="1"/>
</dbReference>
<evidence type="ECO:0000259" key="11">
    <source>
        <dbReference type="Pfam" id="PF04542"/>
    </source>
</evidence>
<keyword evidence="9" id="KW-0805">Transcription regulation</keyword>
<keyword evidence="9" id="KW-0731">Sigma factor</keyword>
<dbReference type="InterPro" id="IPR014284">
    <property type="entry name" value="RNA_pol_sigma-70_dom"/>
</dbReference>
<sequence length="706" mass="74627">MTEDDPDTSALVRAAQAGDTAAVQALVEGHLALVYNVIGRVLNGDTDVDDLVQETMIQAIRGLPALRDPERFRPWLLAIAHRQVHLHLRGRRRAQLRRHPQPVDVPDPGGDLADRTLAELELTGQRADLTRATHWLDADDRQLLGLWWQEVAGDLTRADLAAALGVTPPHAAVRVRRMKSRLDAVRAVVRALGATPRCPELAEVTRRWTGDPDPVWRKRLTRHVRDCPRCRRFQLGLVAPEKLLLGVVALPVPVAVAAAVHAALQAALHAKAVRTVAFGPMVLSHLPALLQRRAVAAATTAAAVIAGGGLVFAVHYSPASPDALTVEPPVAVAPSDPSAGSASASEGPTAAPTSRPPEGAGAADIFVAPNGSDAGDGTEQRPYASVNKAVSVVQPGQTIALRGGVYRLTTPVEIRTSGTADRRITLSNFRSEHAVLDASGIPADKWAVTQQTAYWTVQGLEIRAAPTHAWVCRACRDTVFRRLSSHHNGRSGLMLRDDGTTGNQVLDSDFFDNHDATGTAGIGLGVQFGAGGGNLIRGNRAYGNAAGGYDLGAFRSPVSVEYNWAFGNRANGFTFGGGPDPLEAAHKVRHNAAWANTGHGFSNDGNRAALELSNNTAFRNRSAGFSLPDIAAVLRLNVAVDNADAARVGPTARADNNSWQEGDSTAALFRSVDASTAEGPRAADGGLPGTDYLATRNGRGASMAGR</sequence>
<dbReference type="NCBIfam" id="TIGR02937">
    <property type="entry name" value="sigma70-ECF"/>
    <property type="match status" value="1"/>
</dbReference>
<feature type="region of interest" description="Disordered" evidence="10">
    <location>
        <begin position="677"/>
        <end position="706"/>
    </location>
</feature>
<dbReference type="InterPro" id="IPR006626">
    <property type="entry name" value="PbH1"/>
</dbReference>
<dbReference type="Pfam" id="PF04542">
    <property type="entry name" value="Sigma70_r2"/>
    <property type="match status" value="1"/>
</dbReference>
<dbReference type="AlphaFoldDB" id="A0A8J3Z7I8"/>